<accession>A0A2I8VJA8</accession>
<dbReference type="Proteomes" id="UP000236584">
    <property type="component" value="Chromosome"/>
</dbReference>
<evidence type="ECO:0000259" key="2">
    <source>
        <dbReference type="PROSITE" id="PS51358"/>
    </source>
</evidence>
<evidence type="ECO:0000313" key="3">
    <source>
        <dbReference type="EMBL" id="AUV82001.1"/>
    </source>
</evidence>
<dbReference type="InterPro" id="IPR036070">
    <property type="entry name" value="Nop_dom_sf"/>
</dbReference>
<dbReference type="PANTHER" id="PTHR10894">
    <property type="entry name" value="NUCLEOLAR PROTEIN 5 NUCLEOLAR PROTEIN NOP5 NOP58"/>
    <property type="match status" value="1"/>
</dbReference>
<dbReference type="InterPro" id="IPR002687">
    <property type="entry name" value="Nop_dom"/>
</dbReference>
<feature type="domain" description="Nop" evidence="2">
    <location>
        <begin position="165"/>
        <end position="279"/>
    </location>
</feature>
<dbReference type="Gene3D" id="1.10.246.90">
    <property type="entry name" value="Nop domain"/>
    <property type="match status" value="1"/>
</dbReference>
<dbReference type="InterPro" id="IPR045056">
    <property type="entry name" value="Nop56/Nop58"/>
</dbReference>
<dbReference type="OrthoDB" id="11877at2157"/>
<dbReference type="InterPro" id="IPR042239">
    <property type="entry name" value="Nop_C"/>
</dbReference>
<dbReference type="AlphaFoldDB" id="A0A2I8VJA8"/>
<sequence length="291" mass="30953">MNDGTAPGSRGWFADVEREDRDGAAASIADGEADTPRDWPMLAVDEGAVASTEAYYEWLHEATVHATKGAVNARERADDQQLKHAVRAMDDAARTANELAERVGEWAGALFDDVGSGIDAARAVAARDPSDPTEERVVALASQVVALADERDELRAYLESHAPTVVPNLAEMAGPVLASRLVALAGGLEPLAKMPAGTVQVLGAEDALFAHLRGHAPSPKHGVIFTHEFVRGTRREDRGSAARAFAAKLALAARADHYAGERRERLHADLAARMERIRSRAEGGSEGGDEA</sequence>
<name>A0A2I8VJA8_9EURY</name>
<dbReference type="KEGG" id="srub:C2R22_10355"/>
<dbReference type="Gene3D" id="1.10.287.660">
    <property type="entry name" value="Helix hairpin bin"/>
    <property type="match status" value="1"/>
</dbReference>
<dbReference type="PROSITE" id="PS51358">
    <property type="entry name" value="NOP"/>
    <property type="match status" value="1"/>
</dbReference>
<dbReference type="PANTHER" id="PTHR10894:SF0">
    <property type="entry name" value="NUCLEOLAR PROTEIN 56"/>
    <property type="match status" value="1"/>
</dbReference>
<dbReference type="GeneID" id="35592496"/>
<dbReference type="GO" id="GO:0030515">
    <property type="term" value="F:snoRNA binding"/>
    <property type="evidence" value="ECO:0007669"/>
    <property type="project" value="InterPro"/>
</dbReference>
<dbReference type="SUPFAM" id="SSF89124">
    <property type="entry name" value="Nop domain"/>
    <property type="match status" value="1"/>
</dbReference>
<evidence type="ECO:0000313" key="4">
    <source>
        <dbReference type="Proteomes" id="UP000236584"/>
    </source>
</evidence>
<dbReference type="EMBL" id="CP026309">
    <property type="protein sequence ID" value="AUV82001.1"/>
    <property type="molecule type" value="Genomic_DNA"/>
</dbReference>
<organism evidence="3 4">
    <name type="scientific">Salinigranum rubrum</name>
    <dbReference type="NCBI Taxonomy" id="755307"/>
    <lineage>
        <taxon>Archaea</taxon>
        <taxon>Methanobacteriati</taxon>
        <taxon>Methanobacteriota</taxon>
        <taxon>Stenosarchaea group</taxon>
        <taxon>Halobacteria</taxon>
        <taxon>Halobacteriales</taxon>
        <taxon>Haloferacaceae</taxon>
        <taxon>Salinigranum</taxon>
    </lineage>
</organism>
<dbReference type="Pfam" id="PF01798">
    <property type="entry name" value="Nop"/>
    <property type="match status" value="1"/>
</dbReference>
<feature type="region of interest" description="Disordered" evidence="1">
    <location>
        <begin position="1"/>
        <end position="38"/>
    </location>
</feature>
<dbReference type="GO" id="GO:0031428">
    <property type="term" value="C:box C/D methylation guide snoRNP complex"/>
    <property type="evidence" value="ECO:0007669"/>
    <property type="project" value="InterPro"/>
</dbReference>
<reference evidence="3 4" key="1">
    <citation type="submission" date="2018-01" db="EMBL/GenBank/DDBJ databases">
        <title>Complete genome sequence of Salinigranum rubrum GX10T, an extremely halophilic archaeon isolated from a marine solar saltern.</title>
        <authorList>
            <person name="Han S."/>
        </authorList>
    </citation>
    <scope>NUCLEOTIDE SEQUENCE [LARGE SCALE GENOMIC DNA]</scope>
    <source>
        <strain evidence="3 4">GX10</strain>
    </source>
</reference>
<protein>
    <submittedName>
        <fullName evidence="3">Nucleolar</fullName>
    </submittedName>
</protein>
<gene>
    <name evidence="3" type="ORF">C2R22_10355</name>
</gene>
<evidence type="ECO:0000256" key="1">
    <source>
        <dbReference type="SAM" id="MobiDB-lite"/>
    </source>
</evidence>
<proteinExistence type="predicted"/>
<keyword evidence="4" id="KW-1185">Reference proteome</keyword>
<dbReference type="RefSeq" id="WP_103425690.1">
    <property type="nucleotide sequence ID" value="NZ_CP026309.1"/>
</dbReference>
<dbReference type="InterPro" id="IPR029012">
    <property type="entry name" value="Helix_hairpin_bin_sf"/>
</dbReference>